<evidence type="ECO:0000313" key="2">
    <source>
        <dbReference type="EMBL" id="CAG8856563.1"/>
    </source>
</evidence>
<organism evidence="2 3">
    <name type="scientific">Gigaspora margarita</name>
    <dbReference type="NCBI Taxonomy" id="4874"/>
    <lineage>
        <taxon>Eukaryota</taxon>
        <taxon>Fungi</taxon>
        <taxon>Fungi incertae sedis</taxon>
        <taxon>Mucoromycota</taxon>
        <taxon>Glomeromycotina</taxon>
        <taxon>Glomeromycetes</taxon>
        <taxon>Diversisporales</taxon>
        <taxon>Gigasporaceae</taxon>
        <taxon>Gigaspora</taxon>
    </lineage>
</organism>
<keyword evidence="3" id="KW-1185">Reference proteome</keyword>
<dbReference type="PROSITE" id="PS50879">
    <property type="entry name" value="RNASE_H_1"/>
    <property type="match status" value="1"/>
</dbReference>
<name>A0ABN7XMN1_GIGMA</name>
<dbReference type="InterPro" id="IPR002156">
    <property type="entry name" value="RNaseH_domain"/>
</dbReference>
<gene>
    <name evidence="2" type="ORF">GMARGA_LOCUS45384</name>
</gene>
<proteinExistence type="predicted"/>
<dbReference type="SUPFAM" id="SSF53098">
    <property type="entry name" value="Ribonuclease H-like"/>
    <property type="match status" value="1"/>
</dbReference>
<feature type="domain" description="RNase H type-1" evidence="1">
    <location>
        <begin position="1"/>
        <end position="30"/>
    </location>
</feature>
<accession>A0ABN7XMN1</accession>
<evidence type="ECO:0000313" key="3">
    <source>
        <dbReference type="Proteomes" id="UP000789901"/>
    </source>
</evidence>
<protein>
    <submittedName>
        <fullName evidence="2">33084_t:CDS:1</fullName>
    </submittedName>
</protein>
<evidence type="ECO:0000259" key="1">
    <source>
        <dbReference type="PROSITE" id="PS50879"/>
    </source>
</evidence>
<dbReference type="InterPro" id="IPR036397">
    <property type="entry name" value="RNaseH_sf"/>
</dbReference>
<sequence>ELEVILKKVKAHSGVEQNERADRIAKEGGKVDVPTRVKRVITEDPPEAGEPKKLETILCSNKEAQKRQIHNSELYQDVLCRKYKKRRESFKHLSICPYDKEVWIKKEEEILK</sequence>
<dbReference type="Gene3D" id="3.30.420.10">
    <property type="entry name" value="Ribonuclease H-like superfamily/Ribonuclease H"/>
    <property type="match status" value="1"/>
</dbReference>
<dbReference type="Proteomes" id="UP000789901">
    <property type="component" value="Unassembled WGS sequence"/>
</dbReference>
<feature type="non-terminal residue" evidence="2">
    <location>
        <position position="1"/>
    </location>
</feature>
<comment type="caution">
    <text evidence="2">The sequence shown here is derived from an EMBL/GenBank/DDBJ whole genome shotgun (WGS) entry which is preliminary data.</text>
</comment>
<dbReference type="InterPro" id="IPR012337">
    <property type="entry name" value="RNaseH-like_sf"/>
</dbReference>
<reference evidence="2 3" key="1">
    <citation type="submission" date="2021-06" db="EMBL/GenBank/DDBJ databases">
        <authorList>
            <person name="Kallberg Y."/>
            <person name="Tangrot J."/>
            <person name="Rosling A."/>
        </authorList>
    </citation>
    <scope>NUCLEOTIDE SEQUENCE [LARGE SCALE GENOMIC DNA]</scope>
    <source>
        <strain evidence="2 3">120-4 pot B 10/14</strain>
    </source>
</reference>
<dbReference type="EMBL" id="CAJVQB010161339">
    <property type="protein sequence ID" value="CAG8856563.1"/>
    <property type="molecule type" value="Genomic_DNA"/>
</dbReference>
<feature type="non-terminal residue" evidence="2">
    <location>
        <position position="112"/>
    </location>
</feature>